<keyword evidence="3" id="KW-1185">Reference proteome</keyword>
<sequence length="95" mass="10944">MAIFKEHNVTVKQLLGFIPEALIANFHLQPRSIITQSFCTAISCFICCSMVFWTMTGLASEALRTHSTIPSSRYFLTLMKMKRYAEVLFLKDYLK</sequence>
<feature type="transmembrane region" description="Helical" evidence="1">
    <location>
        <begin position="33"/>
        <end position="55"/>
    </location>
</feature>
<reference evidence="2 3" key="1">
    <citation type="submission" date="2018-10" db="EMBL/GenBank/DDBJ databases">
        <title>Genomic Encyclopedia of Archaeal and Bacterial Type Strains, Phase II (KMG-II): from individual species to whole genera.</title>
        <authorList>
            <person name="Goeker M."/>
        </authorList>
    </citation>
    <scope>NUCLEOTIDE SEQUENCE [LARGE SCALE GENOMIC DNA]</scope>
    <source>
        <strain evidence="2 3">DSM 18602</strain>
    </source>
</reference>
<name>A0A495J6T9_9SPHI</name>
<proteinExistence type="predicted"/>
<protein>
    <submittedName>
        <fullName evidence="2">Uncharacterized protein</fullName>
    </submittedName>
</protein>
<comment type="caution">
    <text evidence="2">The sequence shown here is derived from an EMBL/GenBank/DDBJ whole genome shotgun (WGS) entry which is preliminary data.</text>
</comment>
<keyword evidence="1" id="KW-1133">Transmembrane helix</keyword>
<dbReference type="Proteomes" id="UP000268007">
    <property type="component" value="Unassembled WGS sequence"/>
</dbReference>
<evidence type="ECO:0000256" key="1">
    <source>
        <dbReference type="SAM" id="Phobius"/>
    </source>
</evidence>
<gene>
    <name evidence="2" type="ORF">BDD43_4668</name>
</gene>
<evidence type="ECO:0000313" key="2">
    <source>
        <dbReference type="EMBL" id="RKR84431.1"/>
    </source>
</evidence>
<accession>A0A495J6T9</accession>
<dbReference type="AlphaFoldDB" id="A0A495J6T9"/>
<dbReference type="EMBL" id="RBKU01000001">
    <property type="protein sequence ID" value="RKR84431.1"/>
    <property type="molecule type" value="Genomic_DNA"/>
</dbReference>
<organism evidence="2 3">
    <name type="scientific">Mucilaginibacter gracilis</name>
    <dbReference type="NCBI Taxonomy" id="423350"/>
    <lineage>
        <taxon>Bacteria</taxon>
        <taxon>Pseudomonadati</taxon>
        <taxon>Bacteroidota</taxon>
        <taxon>Sphingobacteriia</taxon>
        <taxon>Sphingobacteriales</taxon>
        <taxon>Sphingobacteriaceae</taxon>
        <taxon>Mucilaginibacter</taxon>
    </lineage>
</organism>
<keyword evidence="1" id="KW-0472">Membrane</keyword>
<evidence type="ECO:0000313" key="3">
    <source>
        <dbReference type="Proteomes" id="UP000268007"/>
    </source>
</evidence>
<keyword evidence="1" id="KW-0812">Transmembrane</keyword>